<dbReference type="InterPro" id="IPR017938">
    <property type="entry name" value="Riboflavin_synthase-like_b-brl"/>
</dbReference>
<dbReference type="PANTHER" id="PTHR30157:SF0">
    <property type="entry name" value="NADPH-DEPENDENT FERRIC-CHELATE REDUCTASE"/>
    <property type="match status" value="1"/>
</dbReference>
<accession>A0A1E7K3K4</accession>
<dbReference type="PATRIC" id="fig|943816.4.peg.1827"/>
<sequence length="298" mass="32260">MSKASTARSAPSTVPFEFFALHVVRTRRLGPTLLRVTFGGEGLDLFASGGRDQRVKLFLPQPGQTAPVVPVEAGTEWFAEWRAMDENIRGIMRSYTVRALRKGSRYGAADELDIDFALHGEIGPASRWALRAAPGDRVTLLGPVVEDNGGVDFRPPEGTDWVLLSGDETALPAIGAVLEWLPTGMPVRVFVEVAHREDIQDLPTLSDARISWLVRDESGDRAAGSRTEHAVSAVRSAGLPSGTPYAWLAGEAGTVKALRRHLVNERGFDRRSVTFTGYWRAGTSEEQLVAEALAAAAS</sequence>
<dbReference type="InterPro" id="IPR013113">
    <property type="entry name" value="SIP_FAD-bd"/>
</dbReference>
<protein>
    <submittedName>
        <fullName evidence="2">Sialic acid transporter</fullName>
    </submittedName>
</protein>
<dbReference type="Gene3D" id="2.40.30.10">
    <property type="entry name" value="Translation factors"/>
    <property type="match status" value="1"/>
</dbReference>
<dbReference type="PANTHER" id="PTHR30157">
    <property type="entry name" value="FERRIC REDUCTASE, NADPH-DEPENDENT"/>
    <property type="match status" value="1"/>
</dbReference>
<comment type="caution">
    <text evidence="2">The sequence shown here is derived from an EMBL/GenBank/DDBJ whole genome shotgun (WGS) entry which is preliminary data.</text>
</comment>
<dbReference type="GO" id="GO:0016491">
    <property type="term" value="F:oxidoreductase activity"/>
    <property type="evidence" value="ECO:0007669"/>
    <property type="project" value="InterPro"/>
</dbReference>
<dbReference type="InterPro" id="IPR017927">
    <property type="entry name" value="FAD-bd_FR_type"/>
</dbReference>
<dbReference type="EMBL" id="LJGV01000022">
    <property type="protein sequence ID" value="OEU98426.1"/>
    <property type="molecule type" value="Genomic_DNA"/>
</dbReference>
<dbReference type="Proteomes" id="UP000175829">
    <property type="component" value="Unassembled WGS sequence"/>
</dbReference>
<evidence type="ECO:0000313" key="3">
    <source>
        <dbReference type="Proteomes" id="UP000175829"/>
    </source>
</evidence>
<organism evidence="2 3">
    <name type="scientific">Streptomyces qinglanensis</name>
    <dbReference type="NCBI Taxonomy" id="943816"/>
    <lineage>
        <taxon>Bacteria</taxon>
        <taxon>Bacillati</taxon>
        <taxon>Actinomycetota</taxon>
        <taxon>Actinomycetes</taxon>
        <taxon>Kitasatosporales</taxon>
        <taxon>Streptomycetaceae</taxon>
        <taxon>Streptomyces</taxon>
    </lineage>
</organism>
<gene>
    <name evidence="2" type="ORF">AN217_12045</name>
</gene>
<dbReference type="SUPFAM" id="SSF63380">
    <property type="entry name" value="Riboflavin synthase domain-like"/>
    <property type="match status" value="1"/>
</dbReference>
<dbReference type="Pfam" id="PF04954">
    <property type="entry name" value="SIP"/>
    <property type="match status" value="1"/>
</dbReference>
<dbReference type="RefSeq" id="WP_019354081.1">
    <property type="nucleotide sequence ID" value="NZ_LJGV01000022.1"/>
</dbReference>
<dbReference type="PROSITE" id="PS51384">
    <property type="entry name" value="FAD_FR"/>
    <property type="match status" value="1"/>
</dbReference>
<dbReference type="Pfam" id="PF08021">
    <property type="entry name" value="FAD_binding_9"/>
    <property type="match status" value="1"/>
</dbReference>
<dbReference type="InterPro" id="IPR039261">
    <property type="entry name" value="FNR_nucleotide-bd"/>
</dbReference>
<dbReference type="InterPro" id="IPR007037">
    <property type="entry name" value="SIP_rossman_dom"/>
</dbReference>
<dbReference type="AlphaFoldDB" id="A0A1E7K3K4"/>
<dbReference type="CDD" id="cd06193">
    <property type="entry name" value="siderophore_interacting"/>
    <property type="match status" value="1"/>
</dbReference>
<feature type="domain" description="FAD-binding FR-type" evidence="1">
    <location>
        <begin position="16"/>
        <end position="156"/>
    </location>
</feature>
<evidence type="ECO:0000259" key="1">
    <source>
        <dbReference type="PROSITE" id="PS51384"/>
    </source>
</evidence>
<dbReference type="Gene3D" id="3.40.50.80">
    <property type="entry name" value="Nucleotide-binding domain of ferredoxin-NADP reductase (FNR) module"/>
    <property type="match status" value="1"/>
</dbReference>
<name>A0A1E7K3K4_9ACTN</name>
<proteinExistence type="predicted"/>
<reference evidence="2 3" key="1">
    <citation type="journal article" date="2016" name="Front. Microbiol.">
        <title>Comparative Genomics Analysis of Streptomyces Species Reveals Their Adaptation to the Marine Environment and Their Diversity at the Genomic Level.</title>
        <authorList>
            <person name="Tian X."/>
            <person name="Zhang Z."/>
            <person name="Yang T."/>
            <person name="Chen M."/>
            <person name="Li J."/>
            <person name="Chen F."/>
            <person name="Yang J."/>
            <person name="Li W."/>
            <person name="Zhang B."/>
            <person name="Zhang Z."/>
            <person name="Wu J."/>
            <person name="Zhang C."/>
            <person name="Long L."/>
            <person name="Xiao J."/>
        </authorList>
    </citation>
    <scope>NUCLEOTIDE SEQUENCE [LARGE SCALE GENOMIC DNA]</scope>
    <source>
        <strain evidence="2 3">SCSIO M10379</strain>
    </source>
</reference>
<evidence type="ECO:0000313" key="2">
    <source>
        <dbReference type="EMBL" id="OEU98426.1"/>
    </source>
</evidence>
<dbReference type="InterPro" id="IPR039374">
    <property type="entry name" value="SIP_fam"/>
</dbReference>